<feature type="transmembrane region" description="Helical" evidence="1">
    <location>
        <begin position="9"/>
        <end position="32"/>
    </location>
</feature>
<dbReference type="RefSeq" id="WP_379698247.1">
    <property type="nucleotide sequence ID" value="NZ_JBHSXH010000015.1"/>
</dbReference>
<keyword evidence="1" id="KW-1133">Transmembrane helix</keyword>
<keyword evidence="1" id="KW-0472">Membrane</keyword>
<evidence type="ECO:0000256" key="1">
    <source>
        <dbReference type="SAM" id="Phobius"/>
    </source>
</evidence>
<reference evidence="2 3" key="1">
    <citation type="journal article" date="2019" name="Int. J. Syst. Evol. Microbiol.">
        <title>The Global Catalogue of Microorganisms (GCM) 10K type strain sequencing project: providing services to taxonomists for standard genome sequencing and annotation.</title>
        <authorList>
            <consortium name="The Broad Institute Genomics Platform"/>
            <consortium name="The Broad Institute Genome Sequencing Center for Infectious Disease"/>
            <person name="Wu L."/>
            <person name="Ma J."/>
        </authorList>
    </citation>
    <scope>NUCLEOTIDE SEQUENCE [LARGE SCALE GENOMIC DNA]</scope>
    <source>
        <strain evidence="2 3">YIM 94188</strain>
    </source>
</reference>
<protein>
    <submittedName>
        <fullName evidence="2">Uncharacterized protein</fullName>
    </submittedName>
</protein>
<name>A0ABD5U7H4_9EURY</name>
<keyword evidence="1" id="KW-0812">Transmembrane</keyword>
<keyword evidence="3" id="KW-1185">Reference proteome</keyword>
<dbReference type="EMBL" id="JBHSXH010000015">
    <property type="protein sequence ID" value="MFC6826517.1"/>
    <property type="molecule type" value="Genomic_DNA"/>
</dbReference>
<evidence type="ECO:0000313" key="2">
    <source>
        <dbReference type="EMBL" id="MFC6826517.1"/>
    </source>
</evidence>
<organism evidence="2 3">
    <name type="scientific">Halopelagius fulvigenes</name>
    <dbReference type="NCBI Taxonomy" id="1198324"/>
    <lineage>
        <taxon>Archaea</taxon>
        <taxon>Methanobacteriati</taxon>
        <taxon>Methanobacteriota</taxon>
        <taxon>Stenosarchaea group</taxon>
        <taxon>Halobacteria</taxon>
        <taxon>Halobacteriales</taxon>
        <taxon>Haloferacaceae</taxon>
    </lineage>
</organism>
<dbReference type="Proteomes" id="UP001596408">
    <property type="component" value="Unassembled WGS sequence"/>
</dbReference>
<comment type="caution">
    <text evidence="2">The sequence shown here is derived from an EMBL/GenBank/DDBJ whole genome shotgun (WGS) entry which is preliminary data.</text>
</comment>
<dbReference type="AlphaFoldDB" id="A0ABD5U7H4"/>
<feature type="transmembrane region" description="Helical" evidence="1">
    <location>
        <begin position="38"/>
        <end position="57"/>
    </location>
</feature>
<accession>A0ABD5U7H4</accession>
<gene>
    <name evidence="2" type="ORF">ACFQEV_16160</name>
</gene>
<evidence type="ECO:0000313" key="3">
    <source>
        <dbReference type="Proteomes" id="UP001596408"/>
    </source>
</evidence>
<sequence>MRRISKKHVLLISGIVFILSIVVAFVDCKILVGCSLPLLSSLLSIVLSLLGTVILAIPSLTAEFEDSAQIREAKEHDEHMRSAYEQLKEGKELEEGRAEFEAMTTFLQVQIDIEQSPSTISGGRFSGALKNHREVLVDGKNVDISTRDIQHEMMSYSERVDSAEEFEDEEQERRYVEMGCLIYGEAIFFQALSTVLSQSGSLSIPI</sequence>
<proteinExistence type="predicted"/>